<feature type="binding site" evidence="8">
    <location>
        <begin position="56"/>
        <end position="60"/>
    </location>
    <ligand>
        <name>GTP</name>
        <dbReference type="ChEBI" id="CHEBI:37565"/>
        <label>1</label>
    </ligand>
</feature>
<evidence type="ECO:0000313" key="13">
    <source>
        <dbReference type="Proteomes" id="UP000193200"/>
    </source>
</evidence>
<keyword evidence="13" id="KW-1185">Reference proteome</keyword>
<dbReference type="AlphaFoldDB" id="A0A1Y5SV94"/>
<keyword evidence="6 8" id="KW-0342">GTP-binding</keyword>
<dbReference type="FunCoup" id="A0A1Y5SV94">
    <property type="interactions" value="513"/>
</dbReference>
<evidence type="ECO:0000256" key="2">
    <source>
        <dbReference type="ARBA" id="ARBA00020953"/>
    </source>
</evidence>
<dbReference type="NCBIfam" id="TIGR00231">
    <property type="entry name" value="small_GTP"/>
    <property type="match status" value="2"/>
</dbReference>
<protein>
    <recommendedName>
        <fullName evidence="2 8">GTPase Der</fullName>
    </recommendedName>
    <alternativeName>
        <fullName evidence="7 8">GTP-binding protein EngA</fullName>
    </alternativeName>
</protein>
<comment type="function">
    <text evidence="8 10">GTPase that plays an essential role in the late steps of ribosome biogenesis.</text>
</comment>
<dbReference type="InterPro" id="IPR031166">
    <property type="entry name" value="G_ENGA"/>
</dbReference>
<gene>
    <name evidence="8 12" type="primary">der</name>
    <name evidence="12" type="ORF">OCH7691_02067</name>
</gene>
<dbReference type="Pfam" id="PF01926">
    <property type="entry name" value="MMR_HSR1"/>
    <property type="match status" value="2"/>
</dbReference>
<dbReference type="RefSeq" id="WP_085883268.1">
    <property type="nucleotide sequence ID" value="NZ_FWFR01000001.1"/>
</dbReference>
<sequence>MTFTVAIIGRPNVGKSTLFNRLVGKRLALVDDQPGVTRDRREGQGRLADLTFRIIDTAGLEEAFDDSLAGRMRSQTERALADADAVLLLVDARTGTTPLDNHFANWLRSTDKPVILVANKAEGKAAQGGLMDAYALGLGSPVPLSAEHGEGMEMLYDALRPLVDAAEAAEKAAREAAEGDGDGKGERPLALAIVGRPNVGKSTLVNRMLGEERMLTGPEAGVTRDAIASDWAWKGRPVRLVDTAGLRRKSRVSEKLEKLSVAESLRTIRLAEVVVLLLDAAEGLDKQDLTIASHVVEEGRALIIAVNKWDLARDRDATLKAFRDRLATSFAQVGHNIPVVTFSAMTGQGVDKLMPAVFKAHEAWNRRVPTAALNRWLSDMTERHPPPMVKGRRLRLRYMTQIKSRPPTFAVFQSSRGELPDSYGRYLQNGLRDDFGFGAVPIRIYFRSGKNPYADDK</sequence>
<dbReference type="PANTHER" id="PTHR43834:SF6">
    <property type="entry name" value="GTPASE DER"/>
    <property type="match status" value="1"/>
</dbReference>
<dbReference type="CDD" id="cd01894">
    <property type="entry name" value="EngA1"/>
    <property type="match status" value="1"/>
</dbReference>
<comment type="similarity">
    <text evidence="1 8 9 10">Belongs to the TRAFAC class TrmE-Era-EngA-EngB-Septin-like GTPase superfamily. EngA (Der) GTPase family.</text>
</comment>
<dbReference type="SUPFAM" id="SSF52540">
    <property type="entry name" value="P-loop containing nucleoside triphosphate hydrolases"/>
    <property type="match status" value="2"/>
</dbReference>
<dbReference type="SMART" id="SM00382">
    <property type="entry name" value="AAA"/>
    <property type="match status" value="2"/>
</dbReference>
<dbReference type="InterPro" id="IPR003593">
    <property type="entry name" value="AAA+_ATPase"/>
</dbReference>
<dbReference type="HAMAP" id="MF_00195">
    <property type="entry name" value="GTPase_Der"/>
    <property type="match status" value="1"/>
</dbReference>
<dbReference type="Gene3D" id="3.30.300.20">
    <property type="match status" value="1"/>
</dbReference>
<feature type="binding site" evidence="8">
    <location>
        <begin position="195"/>
        <end position="202"/>
    </location>
    <ligand>
        <name>GTP</name>
        <dbReference type="ChEBI" id="CHEBI:37565"/>
        <label>2</label>
    </ligand>
</feature>
<feature type="domain" description="EngA-type G" evidence="11">
    <location>
        <begin position="189"/>
        <end position="365"/>
    </location>
</feature>
<dbReference type="Proteomes" id="UP000193200">
    <property type="component" value="Unassembled WGS sequence"/>
</dbReference>
<dbReference type="EMBL" id="FWFR01000001">
    <property type="protein sequence ID" value="SLN47828.1"/>
    <property type="molecule type" value="Genomic_DNA"/>
</dbReference>
<dbReference type="CDD" id="cd01895">
    <property type="entry name" value="EngA2"/>
    <property type="match status" value="1"/>
</dbReference>
<evidence type="ECO:0000256" key="1">
    <source>
        <dbReference type="ARBA" id="ARBA00008279"/>
    </source>
</evidence>
<feature type="binding site" evidence="8">
    <location>
        <begin position="307"/>
        <end position="310"/>
    </location>
    <ligand>
        <name>GTP</name>
        <dbReference type="ChEBI" id="CHEBI:37565"/>
        <label>2</label>
    </ligand>
</feature>
<evidence type="ECO:0000256" key="7">
    <source>
        <dbReference type="ARBA" id="ARBA00032345"/>
    </source>
</evidence>
<dbReference type="FunFam" id="3.40.50.300:FF:000057">
    <property type="entry name" value="GTPase Der"/>
    <property type="match status" value="1"/>
</dbReference>
<evidence type="ECO:0000256" key="10">
    <source>
        <dbReference type="RuleBase" id="RU004481"/>
    </source>
</evidence>
<dbReference type="OrthoDB" id="9805918at2"/>
<dbReference type="PIRSF" id="PIRSF006485">
    <property type="entry name" value="GTP-binding_EngA"/>
    <property type="match status" value="1"/>
</dbReference>
<dbReference type="InterPro" id="IPR006073">
    <property type="entry name" value="GTP-bd"/>
</dbReference>
<evidence type="ECO:0000256" key="3">
    <source>
        <dbReference type="ARBA" id="ARBA00022517"/>
    </source>
</evidence>
<evidence type="ECO:0000256" key="8">
    <source>
        <dbReference type="HAMAP-Rule" id="MF_00195"/>
    </source>
</evidence>
<dbReference type="Gene3D" id="3.40.50.300">
    <property type="entry name" value="P-loop containing nucleotide triphosphate hydrolases"/>
    <property type="match status" value="2"/>
</dbReference>
<dbReference type="InterPro" id="IPR032859">
    <property type="entry name" value="KH_dom-like"/>
</dbReference>
<evidence type="ECO:0000256" key="5">
    <source>
        <dbReference type="ARBA" id="ARBA00022741"/>
    </source>
</evidence>
<dbReference type="PRINTS" id="PR00326">
    <property type="entry name" value="GTP1OBG"/>
</dbReference>
<dbReference type="NCBIfam" id="TIGR03594">
    <property type="entry name" value="GTPase_EngA"/>
    <property type="match status" value="1"/>
</dbReference>
<dbReference type="InterPro" id="IPR016484">
    <property type="entry name" value="GTPase_Der"/>
</dbReference>
<dbReference type="PANTHER" id="PTHR43834">
    <property type="entry name" value="GTPASE DER"/>
    <property type="match status" value="1"/>
</dbReference>
<evidence type="ECO:0000256" key="9">
    <source>
        <dbReference type="PROSITE-ProRule" id="PRU01049"/>
    </source>
</evidence>
<dbReference type="InterPro" id="IPR027417">
    <property type="entry name" value="P-loop_NTPase"/>
</dbReference>
<feature type="binding site" evidence="8">
    <location>
        <begin position="242"/>
        <end position="246"/>
    </location>
    <ligand>
        <name>GTP</name>
        <dbReference type="ChEBI" id="CHEBI:37565"/>
        <label>2</label>
    </ligand>
</feature>
<name>A0A1Y5SV94_9PROT</name>
<dbReference type="InParanoid" id="A0A1Y5SV94"/>
<evidence type="ECO:0000313" key="12">
    <source>
        <dbReference type="EMBL" id="SLN47828.1"/>
    </source>
</evidence>
<proteinExistence type="inferred from homology"/>
<evidence type="ECO:0000259" key="11">
    <source>
        <dbReference type="PROSITE" id="PS51712"/>
    </source>
</evidence>
<feature type="binding site" evidence="8">
    <location>
        <begin position="9"/>
        <end position="16"/>
    </location>
    <ligand>
        <name>GTP</name>
        <dbReference type="ChEBI" id="CHEBI:37565"/>
        <label>1</label>
    </ligand>
</feature>
<accession>A0A1Y5SV94</accession>
<dbReference type="FunFam" id="3.30.300.20:FF:000004">
    <property type="entry name" value="GTPase Der"/>
    <property type="match status" value="1"/>
</dbReference>
<dbReference type="Pfam" id="PF14714">
    <property type="entry name" value="KH_dom-like"/>
    <property type="match status" value="1"/>
</dbReference>
<comment type="subunit">
    <text evidence="8">Associates with the 50S ribosomal subunit.</text>
</comment>
<feature type="domain" description="EngA-type G" evidence="11">
    <location>
        <begin position="3"/>
        <end position="167"/>
    </location>
</feature>
<dbReference type="InterPro" id="IPR015946">
    <property type="entry name" value="KH_dom-like_a/b"/>
</dbReference>
<dbReference type="PROSITE" id="PS51712">
    <property type="entry name" value="G_ENGA"/>
    <property type="match status" value="2"/>
</dbReference>
<dbReference type="GO" id="GO:0005525">
    <property type="term" value="F:GTP binding"/>
    <property type="evidence" value="ECO:0007669"/>
    <property type="project" value="UniProtKB-UniRule"/>
</dbReference>
<evidence type="ECO:0000256" key="6">
    <source>
        <dbReference type="ARBA" id="ARBA00023134"/>
    </source>
</evidence>
<keyword evidence="5 8" id="KW-0547">Nucleotide-binding</keyword>
<reference evidence="12 13" key="1">
    <citation type="submission" date="2017-03" db="EMBL/GenBank/DDBJ databases">
        <authorList>
            <person name="Afonso C.L."/>
            <person name="Miller P.J."/>
            <person name="Scott M.A."/>
            <person name="Spackman E."/>
            <person name="Goraichik I."/>
            <person name="Dimitrov K.M."/>
            <person name="Suarez D.L."/>
            <person name="Swayne D.E."/>
        </authorList>
    </citation>
    <scope>NUCLEOTIDE SEQUENCE [LARGE SCALE GENOMIC DNA]</scope>
    <source>
        <strain evidence="12 13">CECT 7691</strain>
    </source>
</reference>
<keyword evidence="3 8" id="KW-0690">Ribosome biogenesis</keyword>
<dbReference type="GO" id="GO:0042254">
    <property type="term" value="P:ribosome biogenesis"/>
    <property type="evidence" value="ECO:0007669"/>
    <property type="project" value="UniProtKB-KW"/>
</dbReference>
<evidence type="ECO:0000256" key="4">
    <source>
        <dbReference type="ARBA" id="ARBA00022737"/>
    </source>
</evidence>
<organism evidence="12 13">
    <name type="scientific">Oceanibacterium hippocampi</name>
    <dbReference type="NCBI Taxonomy" id="745714"/>
    <lineage>
        <taxon>Bacteria</taxon>
        <taxon>Pseudomonadati</taxon>
        <taxon>Pseudomonadota</taxon>
        <taxon>Alphaproteobacteria</taxon>
        <taxon>Sneathiellales</taxon>
        <taxon>Sneathiellaceae</taxon>
        <taxon>Oceanibacterium</taxon>
    </lineage>
</organism>
<keyword evidence="4 10" id="KW-0677">Repeat</keyword>
<feature type="binding site" evidence="8">
    <location>
        <begin position="119"/>
        <end position="122"/>
    </location>
    <ligand>
        <name>GTP</name>
        <dbReference type="ChEBI" id="CHEBI:37565"/>
        <label>1</label>
    </ligand>
</feature>
<dbReference type="InterPro" id="IPR005225">
    <property type="entry name" value="Small_GTP-bd"/>
</dbReference>